<dbReference type="InParanoid" id="A0A5J5FBI9"/>
<dbReference type="Gene3D" id="3.40.50.150">
    <property type="entry name" value="Vaccinia Virus protein VP39"/>
    <property type="match status" value="1"/>
</dbReference>
<dbReference type="SUPFAM" id="SSF53335">
    <property type="entry name" value="S-adenosyl-L-methionine-dependent methyltransferases"/>
    <property type="match status" value="1"/>
</dbReference>
<reference evidence="3 4" key="1">
    <citation type="submission" date="2019-09" db="EMBL/GenBank/DDBJ databases">
        <title>Draft genome of the ectomycorrhizal ascomycete Sphaerosporella brunnea.</title>
        <authorList>
            <consortium name="DOE Joint Genome Institute"/>
            <person name="Benucci G.M."/>
            <person name="Marozzi G."/>
            <person name="Antonielli L."/>
            <person name="Sanchez S."/>
            <person name="Marco P."/>
            <person name="Wang X."/>
            <person name="Falini L.B."/>
            <person name="Barry K."/>
            <person name="Haridas S."/>
            <person name="Lipzen A."/>
            <person name="Labutti K."/>
            <person name="Grigoriev I.V."/>
            <person name="Murat C."/>
            <person name="Martin F."/>
            <person name="Albertini E."/>
            <person name="Donnini D."/>
            <person name="Bonito G."/>
        </authorList>
    </citation>
    <scope>NUCLEOTIDE SEQUENCE [LARGE SCALE GENOMIC DNA]</scope>
    <source>
        <strain evidence="3 4">Sb_GMNB300</strain>
    </source>
</reference>
<feature type="compositionally biased region" description="Low complexity" evidence="1">
    <location>
        <begin position="107"/>
        <end position="119"/>
    </location>
</feature>
<dbReference type="InterPro" id="IPR029063">
    <property type="entry name" value="SAM-dependent_MTases_sf"/>
</dbReference>
<evidence type="ECO:0000313" key="3">
    <source>
        <dbReference type="EMBL" id="KAA8915015.1"/>
    </source>
</evidence>
<organism evidence="3 4">
    <name type="scientific">Sphaerosporella brunnea</name>
    <dbReference type="NCBI Taxonomy" id="1250544"/>
    <lineage>
        <taxon>Eukaryota</taxon>
        <taxon>Fungi</taxon>
        <taxon>Dikarya</taxon>
        <taxon>Ascomycota</taxon>
        <taxon>Pezizomycotina</taxon>
        <taxon>Pezizomycetes</taxon>
        <taxon>Pezizales</taxon>
        <taxon>Pyronemataceae</taxon>
        <taxon>Sphaerosporella</taxon>
    </lineage>
</organism>
<accession>A0A5J5FBI9</accession>
<dbReference type="CDD" id="cd02440">
    <property type="entry name" value="AdoMet_MTases"/>
    <property type="match status" value="1"/>
</dbReference>
<comment type="caution">
    <text evidence="3">The sequence shown here is derived from an EMBL/GenBank/DDBJ whole genome shotgun (WGS) entry which is preliminary data.</text>
</comment>
<feature type="region of interest" description="Disordered" evidence="1">
    <location>
        <begin position="495"/>
        <end position="520"/>
    </location>
</feature>
<evidence type="ECO:0000259" key="2">
    <source>
        <dbReference type="Pfam" id="PF08241"/>
    </source>
</evidence>
<evidence type="ECO:0000313" key="4">
    <source>
        <dbReference type="Proteomes" id="UP000326924"/>
    </source>
</evidence>
<sequence>MLFDELDVLTEADKALASKVANRLRNSNSRPELRHGSSDGSDGKTIKPTAELTPAQSRSVSRATSVELLQKEHLRSRASSSASAAGFTTRRSNTSLGGGDSMRESASEAPSEAESTGASRHTSYGDSNHSRHVSNYSLSEREGMGTPESSSGLDPAYLRAFRQFVRASAENDAFVSRSPRFDAIQAHRICSRLRDEYPLQVVAPKKERRASDAKPQSHANSKARLREAGEEIMTSLWALMAARWMNFGRIIISPAHDTLVAHCAKQLSKRATIRFDGRAAQMLAQAQAGSKPFFVEEEKERRRVLDLGGMPVADWGWHCAVDYPKVKVYTVTQRPRPLESALASPTSPDVPTPAPPHFRGPKNHRHLSVDRLYKLPFPDNHFDVVSTRTLFLILKSSAPSSRSEVLLDEYDRCLEECLRVLKPGGYFEWQLFDADVINAGPQAEALYSRFAQLLRGMGRDPEPTKRWIPRLYNAGFTDLMRGWMFYPLAPPASKPAVPAKDDEDLVTSTVPPRPGSDSQDPAVIAEQVRRRMQTWEDGASVEDKDEIKGSTKDVAAVAGLLGGWVWEKWLRAAGIVEESTVGSVIEEAKEWGSGLRSLVGYARKPLV</sequence>
<dbReference type="EMBL" id="VXIS01000001">
    <property type="protein sequence ID" value="KAA8915015.1"/>
    <property type="molecule type" value="Genomic_DNA"/>
</dbReference>
<gene>
    <name evidence="3" type="ORF">FN846DRAFT_3141</name>
</gene>
<feature type="compositionally biased region" description="Polar residues" evidence="1">
    <location>
        <begin position="54"/>
        <end position="64"/>
    </location>
</feature>
<dbReference type="Pfam" id="PF08241">
    <property type="entry name" value="Methyltransf_11"/>
    <property type="match status" value="1"/>
</dbReference>
<feature type="compositionally biased region" description="Basic and acidic residues" evidence="1">
    <location>
        <begin position="31"/>
        <end position="45"/>
    </location>
</feature>
<proteinExistence type="predicted"/>
<feature type="compositionally biased region" description="Low complexity" evidence="1">
    <location>
        <begin position="77"/>
        <end position="92"/>
    </location>
</feature>
<feature type="region of interest" description="Disordered" evidence="1">
    <location>
        <begin position="22"/>
        <end position="132"/>
    </location>
</feature>
<name>A0A5J5FBI9_9PEZI</name>
<dbReference type="AlphaFoldDB" id="A0A5J5FBI9"/>
<feature type="region of interest" description="Disordered" evidence="1">
    <location>
        <begin position="203"/>
        <end position="224"/>
    </location>
</feature>
<feature type="compositionally biased region" description="Polar residues" evidence="1">
    <location>
        <begin position="120"/>
        <end position="132"/>
    </location>
</feature>
<feature type="domain" description="Methyltransferase type 11" evidence="2">
    <location>
        <begin position="369"/>
        <end position="427"/>
    </location>
</feature>
<dbReference type="Proteomes" id="UP000326924">
    <property type="component" value="Unassembled WGS sequence"/>
</dbReference>
<dbReference type="InterPro" id="IPR013216">
    <property type="entry name" value="Methyltransf_11"/>
</dbReference>
<keyword evidence="4" id="KW-1185">Reference proteome</keyword>
<dbReference type="OrthoDB" id="10256176at2759"/>
<dbReference type="GO" id="GO:0008757">
    <property type="term" value="F:S-adenosylmethionine-dependent methyltransferase activity"/>
    <property type="evidence" value="ECO:0007669"/>
    <property type="project" value="InterPro"/>
</dbReference>
<protein>
    <recommendedName>
        <fullName evidence="2">Methyltransferase type 11 domain-containing protein</fullName>
    </recommendedName>
</protein>
<evidence type="ECO:0000256" key="1">
    <source>
        <dbReference type="SAM" id="MobiDB-lite"/>
    </source>
</evidence>